<accession>A0AAW0FTK3</accession>
<keyword evidence="3" id="KW-1185">Reference proteome</keyword>
<dbReference type="AlphaFoldDB" id="A0AAW0FTK3"/>
<feature type="compositionally biased region" description="Basic residues" evidence="1">
    <location>
        <begin position="41"/>
        <end position="51"/>
    </location>
</feature>
<dbReference type="EMBL" id="JASBNA010000046">
    <property type="protein sequence ID" value="KAK7680868.1"/>
    <property type="molecule type" value="Genomic_DNA"/>
</dbReference>
<dbReference type="Proteomes" id="UP001385951">
    <property type="component" value="Unassembled WGS sequence"/>
</dbReference>
<evidence type="ECO:0000313" key="3">
    <source>
        <dbReference type="Proteomes" id="UP001385951"/>
    </source>
</evidence>
<name>A0AAW0FTK3_9APHY</name>
<comment type="caution">
    <text evidence="2">The sequence shown here is derived from an EMBL/GenBank/DDBJ whole genome shotgun (WGS) entry which is preliminary data.</text>
</comment>
<gene>
    <name evidence="2" type="ORF">QCA50_016178</name>
</gene>
<reference evidence="2 3" key="1">
    <citation type="submission" date="2022-09" db="EMBL/GenBank/DDBJ databases">
        <authorList>
            <person name="Palmer J.M."/>
        </authorList>
    </citation>
    <scope>NUCLEOTIDE SEQUENCE [LARGE SCALE GENOMIC DNA]</scope>
    <source>
        <strain evidence="2 3">DSM 7382</strain>
    </source>
</reference>
<protein>
    <submittedName>
        <fullName evidence="2">Uncharacterized protein</fullName>
    </submittedName>
</protein>
<proteinExistence type="predicted"/>
<organism evidence="2 3">
    <name type="scientific">Cerrena zonata</name>
    <dbReference type="NCBI Taxonomy" id="2478898"/>
    <lineage>
        <taxon>Eukaryota</taxon>
        <taxon>Fungi</taxon>
        <taxon>Dikarya</taxon>
        <taxon>Basidiomycota</taxon>
        <taxon>Agaricomycotina</taxon>
        <taxon>Agaricomycetes</taxon>
        <taxon>Polyporales</taxon>
        <taxon>Cerrenaceae</taxon>
        <taxon>Cerrena</taxon>
    </lineage>
</organism>
<sequence>MASSTVSMHGYAVYDPALPPPTPHRAPFEDAAAPEEVPRTPSRKQRGLKKMGSRDTFTGRALVHNISRITRDRPSTRNGSDTEGIYMTVVQETDSRLELALNLKVNDASFHQTPRFVITAEGISVVDISTKHLARCVKFSEFAIMILHRSNNGFEQWTTGWEI</sequence>
<evidence type="ECO:0000313" key="2">
    <source>
        <dbReference type="EMBL" id="KAK7680868.1"/>
    </source>
</evidence>
<evidence type="ECO:0000256" key="1">
    <source>
        <dbReference type="SAM" id="MobiDB-lite"/>
    </source>
</evidence>
<feature type="region of interest" description="Disordered" evidence="1">
    <location>
        <begin position="15"/>
        <end position="53"/>
    </location>
</feature>